<evidence type="ECO:0000313" key="6">
    <source>
        <dbReference type="Proteomes" id="UP000184428"/>
    </source>
</evidence>
<feature type="domain" description="GGDEF" evidence="4">
    <location>
        <begin position="260"/>
        <end position="392"/>
    </location>
</feature>
<dbReference type="OrthoDB" id="23692at2"/>
<feature type="transmembrane region" description="Helical" evidence="2">
    <location>
        <begin position="198"/>
        <end position="219"/>
    </location>
</feature>
<dbReference type="Proteomes" id="UP000184428">
    <property type="component" value="Unassembled WGS sequence"/>
</dbReference>
<dbReference type="Pfam" id="PF00563">
    <property type="entry name" value="EAL"/>
    <property type="match status" value="1"/>
</dbReference>
<dbReference type="InterPro" id="IPR052155">
    <property type="entry name" value="Biofilm_reg_signaling"/>
</dbReference>
<evidence type="ECO:0000256" key="1">
    <source>
        <dbReference type="SAM" id="MobiDB-lite"/>
    </source>
</evidence>
<evidence type="ECO:0000259" key="4">
    <source>
        <dbReference type="PROSITE" id="PS50887"/>
    </source>
</evidence>
<dbReference type="Pfam" id="PF00990">
    <property type="entry name" value="GGDEF"/>
    <property type="match status" value="1"/>
</dbReference>
<feature type="region of interest" description="Disordered" evidence="1">
    <location>
        <begin position="640"/>
        <end position="668"/>
    </location>
</feature>
<organism evidence="5 6">
    <name type="scientific">Geodermatophilus obscurus</name>
    <dbReference type="NCBI Taxonomy" id="1861"/>
    <lineage>
        <taxon>Bacteria</taxon>
        <taxon>Bacillati</taxon>
        <taxon>Actinomycetota</taxon>
        <taxon>Actinomycetes</taxon>
        <taxon>Geodermatophilales</taxon>
        <taxon>Geodermatophilaceae</taxon>
        <taxon>Geodermatophilus</taxon>
    </lineage>
</organism>
<evidence type="ECO:0000256" key="2">
    <source>
        <dbReference type="SAM" id="Phobius"/>
    </source>
</evidence>
<dbReference type="EMBL" id="FRDM01000017">
    <property type="protein sequence ID" value="SHN81943.1"/>
    <property type="molecule type" value="Genomic_DNA"/>
</dbReference>
<dbReference type="NCBIfam" id="TIGR00254">
    <property type="entry name" value="GGDEF"/>
    <property type="match status" value="1"/>
</dbReference>
<name>A0A1M7UG13_9ACTN</name>
<proteinExistence type="predicted"/>
<evidence type="ECO:0000313" key="5">
    <source>
        <dbReference type="EMBL" id="SHN81943.1"/>
    </source>
</evidence>
<accession>A0A1M7UG13</accession>
<dbReference type="SMART" id="SM00267">
    <property type="entry name" value="GGDEF"/>
    <property type="match status" value="1"/>
</dbReference>
<dbReference type="InterPro" id="IPR001633">
    <property type="entry name" value="EAL_dom"/>
</dbReference>
<dbReference type="SUPFAM" id="SSF55073">
    <property type="entry name" value="Nucleotide cyclase"/>
    <property type="match status" value="1"/>
</dbReference>
<gene>
    <name evidence="5" type="ORF">SAMN05660350_03193</name>
</gene>
<sequence>MGRSWSSSAAGTRLFVTYAVASLVPVVALGAVLAQGSRQDGIERGLEHGRAQAAVVEEMAIAPALHGEDLAGGLTAQERRRLQTATDLAVFRGSVDRLRLRDFSGAVVFSDDGWLSGSPGAIDPGNDWSVPPDHPAFQTAAAGATDVQIVDGGSSGRAVRVLQPIVADSSGRSVGVLEILLPYEAVAADVEAATARDYWRLGAGLALLYVVLAGISWSATRRLRRQAAQAAHDALHDPLTGLPNREMFRRRVEEATRRSGSCAVVLVDLDRFKEVNDTLGHHAGDELLRLVADRLAGTLRADDTVARLGGDEFGLLLPGVSHPGAARDLVELVSEQLSTDVVLDGVPLTIEASFGIALHPADGDDVETLLKRADAAMYQGKRGTTGIVVFDPALAAAPSSRLITAHEVRRALEAGELRLHYQPKVDLRTGRTGGVEALLRWQHPDRGLLPPGEFLPAVEHSGIMGPLTEWVITQALVDCAAWSAEGRDWSVAVNVSVRNLEQPEFAATVVRLAADTGVPPQRLVLEVTETALPVDLGATARTLATLAAHGFGTSLDDFGVGYASLSHLRSLELAEVKIDRSFVAGVGVNAEDGEVVRSLVQLAHGLGLTVCAEGVETAAAAEWLRDAGCDRAQGFFFSRPRPWPALPPGGVPDPAGSRPPTPSLEMTP</sequence>
<dbReference type="PANTHER" id="PTHR44757">
    <property type="entry name" value="DIGUANYLATE CYCLASE DGCP"/>
    <property type="match status" value="1"/>
</dbReference>
<dbReference type="SMART" id="SM00052">
    <property type="entry name" value="EAL"/>
    <property type="match status" value="1"/>
</dbReference>
<keyword evidence="2" id="KW-0472">Membrane</keyword>
<dbReference type="CDD" id="cd01948">
    <property type="entry name" value="EAL"/>
    <property type="match status" value="1"/>
</dbReference>
<dbReference type="PROSITE" id="PS50883">
    <property type="entry name" value="EAL"/>
    <property type="match status" value="1"/>
</dbReference>
<dbReference type="Gene3D" id="3.20.20.450">
    <property type="entry name" value="EAL domain"/>
    <property type="match status" value="1"/>
</dbReference>
<dbReference type="SUPFAM" id="SSF141868">
    <property type="entry name" value="EAL domain-like"/>
    <property type="match status" value="1"/>
</dbReference>
<feature type="transmembrane region" description="Helical" evidence="2">
    <location>
        <begin position="15"/>
        <end position="34"/>
    </location>
</feature>
<dbReference type="PROSITE" id="PS50887">
    <property type="entry name" value="GGDEF"/>
    <property type="match status" value="1"/>
</dbReference>
<dbReference type="RefSeq" id="WP_072919595.1">
    <property type="nucleotide sequence ID" value="NZ_FRDM01000017.1"/>
</dbReference>
<protein>
    <submittedName>
        <fullName evidence="5">Diguanylate cyclase (GGDEF) domain-containing protein</fullName>
    </submittedName>
</protein>
<dbReference type="InterPro" id="IPR000160">
    <property type="entry name" value="GGDEF_dom"/>
</dbReference>
<feature type="domain" description="EAL" evidence="3">
    <location>
        <begin position="401"/>
        <end position="654"/>
    </location>
</feature>
<keyword evidence="2" id="KW-1133">Transmembrane helix</keyword>
<dbReference type="AlphaFoldDB" id="A0A1M7UG13"/>
<dbReference type="CDD" id="cd01949">
    <property type="entry name" value="GGDEF"/>
    <property type="match status" value="1"/>
</dbReference>
<feature type="compositionally biased region" description="Pro residues" evidence="1">
    <location>
        <begin position="641"/>
        <end position="662"/>
    </location>
</feature>
<dbReference type="InterPro" id="IPR043128">
    <property type="entry name" value="Rev_trsase/Diguanyl_cyclase"/>
</dbReference>
<dbReference type="InterPro" id="IPR035919">
    <property type="entry name" value="EAL_sf"/>
</dbReference>
<keyword evidence="2" id="KW-0812">Transmembrane</keyword>
<dbReference type="Gene3D" id="3.30.70.270">
    <property type="match status" value="1"/>
</dbReference>
<dbReference type="InterPro" id="IPR029787">
    <property type="entry name" value="Nucleotide_cyclase"/>
</dbReference>
<evidence type="ECO:0000259" key="3">
    <source>
        <dbReference type="PROSITE" id="PS50883"/>
    </source>
</evidence>
<reference evidence="5 6" key="1">
    <citation type="submission" date="2016-12" db="EMBL/GenBank/DDBJ databases">
        <authorList>
            <person name="Song W.-J."/>
            <person name="Kurnit D.M."/>
        </authorList>
    </citation>
    <scope>NUCLEOTIDE SEQUENCE [LARGE SCALE GENOMIC DNA]</scope>
    <source>
        <strain evidence="5 6">DSM 43162</strain>
    </source>
</reference>
<dbReference type="PANTHER" id="PTHR44757:SF2">
    <property type="entry name" value="BIOFILM ARCHITECTURE MAINTENANCE PROTEIN MBAA"/>
    <property type="match status" value="1"/>
</dbReference>